<dbReference type="PANTHER" id="PTHR14614">
    <property type="entry name" value="HEPATOCELLULAR CARCINOMA-ASSOCIATED ANTIGEN"/>
    <property type="match status" value="1"/>
</dbReference>
<sequence>MFDNNYFSRQIYFDHPELVVNYDGKTKEIGEEENPCVTIVQKYDSDESGVVWDSALLMAKYLEYYCHCNQRTMIDSNVIELGSGTGFVGIWCATMGASVMLTDLQASIPLIKLNIEKNSSLLSNDQVQVESFDWLDQSVFQWQFLRWKPLDQIDYILMSDCIYYEQGMLALFQFIRWLFETLMINRPSSSSHHLQILISYEDRDEKISLCNDFFQKLKQCKHLKCEIITNEKLHPDYQSNDLHLLRIAYSNEF</sequence>
<dbReference type="InterPro" id="IPR029063">
    <property type="entry name" value="SAM-dependent_MTases_sf"/>
</dbReference>
<comment type="caution">
    <text evidence="2">The sequence shown here is derived from an EMBL/GenBank/DDBJ whole genome shotgun (WGS) entry which is preliminary data.</text>
</comment>
<name>A0A922I0R1_DERFA</name>
<reference evidence="2" key="4">
    <citation type="journal article" date="2022" name="Res Sq">
        <title>Comparative Genomics Reveals Insights into the Divergent Evolution of Astigmatic Mites and Household Pest Adaptations.</title>
        <authorList>
            <person name="Xiong Q."/>
            <person name="Wan A.T.-Y."/>
            <person name="Liu X.-Y."/>
            <person name="Fung C.S.-H."/>
            <person name="Xiao X."/>
            <person name="Malainual N."/>
            <person name="Hou J."/>
            <person name="Wang L."/>
            <person name="Wang M."/>
            <person name="Yang K."/>
            <person name="Cui Y."/>
            <person name="Leung E."/>
            <person name="Nong W."/>
            <person name="Shin S.-K."/>
            <person name="Au S."/>
            <person name="Jeong K.Y."/>
            <person name="Chew F.T."/>
            <person name="Hui J."/>
            <person name="Leung T.F."/>
            <person name="Tungtrongchitr A."/>
            <person name="Zhong N."/>
            <person name="Liu Z."/>
            <person name="Tsui S."/>
        </authorList>
    </citation>
    <scope>NUCLEOTIDE SEQUENCE</scope>
    <source>
        <strain evidence="2">Derf</strain>
        <tissue evidence="2">Whole organism</tissue>
    </source>
</reference>
<organism evidence="2 3">
    <name type="scientific">Dermatophagoides farinae</name>
    <name type="common">American house dust mite</name>
    <dbReference type="NCBI Taxonomy" id="6954"/>
    <lineage>
        <taxon>Eukaryota</taxon>
        <taxon>Metazoa</taxon>
        <taxon>Ecdysozoa</taxon>
        <taxon>Arthropoda</taxon>
        <taxon>Chelicerata</taxon>
        <taxon>Arachnida</taxon>
        <taxon>Acari</taxon>
        <taxon>Acariformes</taxon>
        <taxon>Sarcoptiformes</taxon>
        <taxon>Astigmata</taxon>
        <taxon>Psoroptidia</taxon>
        <taxon>Analgoidea</taxon>
        <taxon>Pyroglyphidae</taxon>
        <taxon>Dermatophagoidinae</taxon>
        <taxon>Dermatophagoides</taxon>
    </lineage>
</organism>
<accession>A0A922I0R1</accession>
<proteinExistence type="predicted"/>
<dbReference type="InterPro" id="IPR019410">
    <property type="entry name" value="Methyltransf_16"/>
</dbReference>
<dbReference type="PANTHER" id="PTHR14614:SF109">
    <property type="entry name" value="RIBOSOMAL LYSINE N-METHYLTRANSFERASE 5"/>
    <property type="match status" value="1"/>
</dbReference>
<dbReference type="Proteomes" id="UP000790347">
    <property type="component" value="Unassembled WGS sequence"/>
</dbReference>
<reference evidence="1" key="2">
    <citation type="submission" date="2020-06" db="EMBL/GenBank/DDBJ databases">
        <authorList>
            <person name="Ji K."/>
            <person name="Li J."/>
        </authorList>
    </citation>
    <scope>NUCLEOTIDE SEQUENCE</scope>
    <source>
        <strain evidence="1">JKM2019</strain>
        <tissue evidence="1">Whole body</tissue>
    </source>
</reference>
<dbReference type="SUPFAM" id="SSF53335">
    <property type="entry name" value="S-adenosyl-L-methionine-dependent methyltransferases"/>
    <property type="match status" value="1"/>
</dbReference>
<reference evidence="1" key="3">
    <citation type="journal article" date="2021" name="World Allergy Organ. J.">
        <title>Chromosome-level assembly of Dermatophagoides farinae genome and transcriptome reveals two novel allergens Der f 37 and Der f 39.</title>
        <authorList>
            <person name="Chen J."/>
            <person name="Cai Z."/>
            <person name="Fan D."/>
            <person name="Hu J."/>
            <person name="Hou Y."/>
            <person name="He Y."/>
            <person name="Zhang Z."/>
            <person name="Zhao Z."/>
            <person name="Gao P."/>
            <person name="Hu W."/>
            <person name="Sun J."/>
            <person name="Li J."/>
            <person name="Ji K."/>
        </authorList>
    </citation>
    <scope>NUCLEOTIDE SEQUENCE</scope>
    <source>
        <strain evidence="1">JKM2019</strain>
    </source>
</reference>
<dbReference type="Proteomes" id="UP000828236">
    <property type="component" value="Unassembled WGS sequence"/>
</dbReference>
<evidence type="ECO:0000313" key="1">
    <source>
        <dbReference type="EMBL" id="KAH7646780.1"/>
    </source>
</evidence>
<evidence type="ECO:0000313" key="2">
    <source>
        <dbReference type="EMBL" id="KAH9517369.1"/>
    </source>
</evidence>
<dbReference type="GO" id="GO:0005829">
    <property type="term" value="C:cytosol"/>
    <property type="evidence" value="ECO:0007669"/>
    <property type="project" value="TreeGrafter"/>
</dbReference>
<dbReference type="GO" id="GO:0032991">
    <property type="term" value="C:protein-containing complex"/>
    <property type="evidence" value="ECO:0007669"/>
    <property type="project" value="TreeGrafter"/>
</dbReference>
<reference evidence="2" key="1">
    <citation type="submission" date="2013-05" db="EMBL/GenBank/DDBJ databases">
        <authorList>
            <person name="Yim A.K.Y."/>
            <person name="Chan T.F."/>
            <person name="Ji K.M."/>
            <person name="Liu X.Y."/>
            <person name="Zhou J.W."/>
            <person name="Li R.Q."/>
            <person name="Yang K.Y."/>
            <person name="Li J."/>
            <person name="Li M."/>
            <person name="Law P.T.W."/>
            <person name="Wu Y.L."/>
            <person name="Cai Z.L."/>
            <person name="Qin H."/>
            <person name="Bao Y."/>
            <person name="Leung R.K.K."/>
            <person name="Ng P.K.S."/>
            <person name="Zou J."/>
            <person name="Zhong X.J."/>
            <person name="Ran P.X."/>
            <person name="Zhong N.S."/>
            <person name="Liu Z.G."/>
            <person name="Tsui S.K.W."/>
        </authorList>
    </citation>
    <scope>NUCLEOTIDE SEQUENCE</scope>
    <source>
        <strain evidence="2">Derf</strain>
        <tissue evidence="2">Whole organism</tissue>
    </source>
</reference>
<keyword evidence="3" id="KW-1185">Reference proteome</keyword>
<evidence type="ECO:0000313" key="3">
    <source>
        <dbReference type="Proteomes" id="UP000790347"/>
    </source>
</evidence>
<dbReference type="AlphaFoldDB" id="A0A922I0R1"/>
<dbReference type="EMBL" id="ASGP02000003">
    <property type="protein sequence ID" value="KAH9517369.1"/>
    <property type="molecule type" value="Genomic_DNA"/>
</dbReference>
<dbReference type="EMBL" id="SDOV01000001">
    <property type="protein sequence ID" value="KAH7646780.1"/>
    <property type="molecule type" value="Genomic_DNA"/>
</dbReference>
<protein>
    <submittedName>
        <fullName evidence="2">Uncharacterized protein</fullName>
    </submittedName>
</protein>
<dbReference type="Gene3D" id="3.40.50.150">
    <property type="entry name" value="Vaccinia Virus protein VP39"/>
    <property type="match status" value="1"/>
</dbReference>
<gene>
    <name evidence="2" type="ORF">DERF_008047</name>
    <name evidence="1" type="ORF">HUG17_2318</name>
</gene>
<dbReference type="Pfam" id="PF10294">
    <property type="entry name" value="Methyltransf_16"/>
    <property type="match status" value="1"/>
</dbReference>
<dbReference type="OrthoDB" id="413520at2759"/>